<dbReference type="RefSeq" id="WP_009146984.1">
    <property type="nucleotide sequence ID" value="NZ_CP121471.1"/>
</dbReference>
<dbReference type="InterPro" id="IPR046866">
    <property type="entry name" value="FapA_N"/>
</dbReference>
<gene>
    <name evidence="3" type="ORF">Thi970DRAFT_00538</name>
</gene>
<dbReference type="PANTHER" id="PTHR38032">
    <property type="entry name" value="POLYMERASE-RELATED"/>
    <property type="match status" value="1"/>
</dbReference>
<dbReference type="AlphaFoldDB" id="H8YWS3"/>
<organism evidence="3 4">
    <name type="scientific">Thiorhodovibrio frisius</name>
    <dbReference type="NCBI Taxonomy" id="631362"/>
    <lineage>
        <taxon>Bacteria</taxon>
        <taxon>Pseudomonadati</taxon>
        <taxon>Pseudomonadota</taxon>
        <taxon>Gammaproteobacteria</taxon>
        <taxon>Chromatiales</taxon>
        <taxon>Chromatiaceae</taxon>
        <taxon>Thiorhodovibrio</taxon>
    </lineage>
</organism>
<keyword evidence="1" id="KW-0175">Coiled coil</keyword>
<dbReference type="Pfam" id="PF03961">
    <property type="entry name" value="FapA"/>
    <property type="match status" value="1"/>
</dbReference>
<dbReference type="InterPro" id="IPR005646">
    <property type="entry name" value="FapA"/>
</dbReference>
<reference evidence="3 4" key="2">
    <citation type="submission" date="2011-11" db="EMBL/GenBank/DDBJ databases">
        <authorList>
            <consortium name="US DOE Joint Genome Institute"/>
            <person name="Lucas S."/>
            <person name="Han J."/>
            <person name="Lapidus A."/>
            <person name="Cheng J.-F."/>
            <person name="Goodwin L."/>
            <person name="Pitluck S."/>
            <person name="Peters L."/>
            <person name="Ovchinnikova G."/>
            <person name="Zhang X."/>
            <person name="Detter J.C."/>
            <person name="Han C."/>
            <person name="Tapia R."/>
            <person name="Land M."/>
            <person name="Hauser L."/>
            <person name="Kyrpides N."/>
            <person name="Ivanova N."/>
            <person name="Pagani I."/>
            <person name="Vogl K."/>
            <person name="Liu Z."/>
            <person name="Overmann J."/>
            <person name="Frigaard N.-U."/>
            <person name="Bryant D."/>
            <person name="Woyke T."/>
        </authorList>
    </citation>
    <scope>NUCLEOTIDE SEQUENCE [LARGE SCALE GENOMIC DNA]</scope>
    <source>
        <strain evidence="3 4">970</strain>
    </source>
</reference>
<dbReference type="Proteomes" id="UP000002964">
    <property type="component" value="Unassembled WGS sequence"/>
</dbReference>
<name>H8YWS3_9GAMM</name>
<dbReference type="SUPFAM" id="SSF63848">
    <property type="entry name" value="Cell-division inhibitor MinC, C-terminal domain"/>
    <property type="match status" value="1"/>
</dbReference>
<reference evidence="4" key="1">
    <citation type="submission" date="2011-06" db="EMBL/GenBank/DDBJ databases">
        <authorList>
            <consortium name="US DOE Joint Genome Institute (JGI-PGF)"/>
            <person name="Lucas S."/>
            <person name="Han J."/>
            <person name="Lapidus A."/>
            <person name="Cheng J.-F."/>
            <person name="Goodwin L."/>
            <person name="Pitluck S."/>
            <person name="Peters L."/>
            <person name="Land M.L."/>
            <person name="Hauser L."/>
            <person name="Vogl K."/>
            <person name="Liu Z."/>
            <person name="Overmann J."/>
            <person name="Frigaard N.-U."/>
            <person name="Bryant D.A."/>
            <person name="Woyke T.J."/>
        </authorList>
    </citation>
    <scope>NUCLEOTIDE SEQUENCE [LARGE SCALE GENOMIC DNA]</scope>
    <source>
        <strain evidence="4">970</strain>
    </source>
</reference>
<dbReference type="InterPro" id="IPR036145">
    <property type="entry name" value="MinC_C_sf"/>
</dbReference>
<dbReference type="GO" id="GO:0016787">
    <property type="term" value="F:hydrolase activity"/>
    <property type="evidence" value="ECO:0007669"/>
    <property type="project" value="UniProtKB-KW"/>
</dbReference>
<evidence type="ECO:0000256" key="1">
    <source>
        <dbReference type="SAM" id="Coils"/>
    </source>
</evidence>
<keyword evidence="3" id="KW-0378">Hydrolase</keyword>
<sequence>MPQESKPSDIQAPARTQVSLHRNEAGNRVMAQVAIGKQPLTIDQNWLTAELESAELKGAVIAKSGILQLQRMLASGENGTVEIGECHDAEVGLRLSEDNLVAKLTLKTARGGSPLSTEHLNDVIEHAKIAPHLIDQKTINRLLAAAHTARPGATLQIVIARGKAAIDGNDSPFEPLVKISQRRPAERADGSLDYRDLGAIPTVKPGDVLMRRHPPTKGVDGFNLQGEVIKAKDGRQLPFNHHKGTAVSEQDPNLLVATVTGQPVLQQAGASVDPVLKINEVDMRSGHIDYDGTLMVKGSVSPGMRIKVTGDVQIMGMVECAEIYVSGNLDVKMGITGPSDDARQEGLSMRVHCGGNLSAGHVEKAELDVKGDIAIKSQITHSQVRCDHHVVVGSTGQPRSGIVGGRVQASKLIRAQTLGAEAGITTEAMIQASTDIMRQLEDHNENVACKQADLGRLLRVMVDLSKTQAPDIEPRLKKINSTCNTLKAELSTLTVERDQLQATVDAIAGSCIEVQDAIYPRVFITIGDKTQEIMDRANQVRFCYAEGRLRQSPLKAK</sequence>
<proteinExistence type="predicted"/>
<dbReference type="GO" id="GO:0000902">
    <property type="term" value="P:cell morphogenesis"/>
    <property type="evidence" value="ECO:0007669"/>
    <property type="project" value="InterPro"/>
</dbReference>
<feature type="coiled-coil region" evidence="1">
    <location>
        <begin position="476"/>
        <end position="503"/>
    </location>
</feature>
<evidence type="ECO:0000313" key="3">
    <source>
        <dbReference type="EMBL" id="EIC22899.1"/>
    </source>
</evidence>
<dbReference type="InterPro" id="IPR046865">
    <property type="entry name" value="FapA_b_solenoid"/>
</dbReference>
<evidence type="ECO:0000313" key="4">
    <source>
        <dbReference type="Proteomes" id="UP000002964"/>
    </source>
</evidence>
<dbReference type="HOGENOM" id="CLU_026157_0_0_6"/>
<protein>
    <submittedName>
        <fullName evidence="3">Putative polymerase with PALM domain, HD hydrolase domain and Zn ribbon</fullName>
    </submittedName>
</protein>
<dbReference type="OrthoDB" id="5807941at2"/>
<feature type="domain" description="Flagellar Assembly Protein A N-terminal region" evidence="2">
    <location>
        <begin position="93"/>
        <end position="267"/>
    </location>
</feature>
<dbReference type="STRING" id="631362.Thi970DRAFT_00538"/>
<accession>H8YWS3</accession>
<dbReference type="Pfam" id="PF20250">
    <property type="entry name" value="FapA_N"/>
    <property type="match status" value="1"/>
</dbReference>
<dbReference type="eggNOG" id="COG1315">
    <property type="taxonomic scope" value="Bacteria"/>
</dbReference>
<keyword evidence="4" id="KW-1185">Reference proteome</keyword>
<dbReference type="PANTHER" id="PTHR38032:SF1">
    <property type="entry name" value="RNA-BINDING PROTEIN KHPB N-TERMINAL DOMAIN-CONTAINING PROTEIN"/>
    <property type="match status" value="1"/>
</dbReference>
<dbReference type="EMBL" id="JH603168">
    <property type="protein sequence ID" value="EIC22899.1"/>
    <property type="molecule type" value="Genomic_DNA"/>
</dbReference>
<evidence type="ECO:0000259" key="2">
    <source>
        <dbReference type="Pfam" id="PF20250"/>
    </source>
</evidence>